<dbReference type="PANTHER" id="PTHR33509:SF21">
    <property type="entry name" value="OS02G0564600 PROTEIN"/>
    <property type="match status" value="1"/>
</dbReference>
<gene>
    <name evidence="1" type="ORF">L1049_005487</name>
</gene>
<dbReference type="PANTHER" id="PTHR33509">
    <property type="entry name" value="LATE EMBRYOGENIS ABUNDANT PROTEIN 2-RELATED"/>
    <property type="match status" value="1"/>
</dbReference>
<sequence>MAKVPINSFVILGRRSYAVVAENVRVQYSATNSVMRKAAESGGSTVTTEGAPEKQKEIFWMKDPKTGNWIPENHFGGIDVAELRNKVLSKKDKL</sequence>
<dbReference type="EMBL" id="JBBPBK010000007">
    <property type="protein sequence ID" value="KAK9282566.1"/>
    <property type="molecule type" value="Genomic_DNA"/>
</dbReference>
<evidence type="ECO:0000313" key="1">
    <source>
        <dbReference type="EMBL" id="KAK9282566.1"/>
    </source>
</evidence>
<evidence type="ECO:0008006" key="3">
    <source>
        <dbReference type="Google" id="ProtNLM"/>
    </source>
</evidence>
<dbReference type="Pfam" id="PF03242">
    <property type="entry name" value="LEA_3a"/>
    <property type="match status" value="1"/>
</dbReference>
<keyword evidence="2" id="KW-1185">Reference proteome</keyword>
<evidence type="ECO:0000313" key="2">
    <source>
        <dbReference type="Proteomes" id="UP001415857"/>
    </source>
</evidence>
<dbReference type="AlphaFoldDB" id="A0AAP0WZ97"/>
<comment type="caution">
    <text evidence="1">The sequence shown here is derived from an EMBL/GenBank/DDBJ whole genome shotgun (WGS) entry which is preliminary data.</text>
</comment>
<name>A0AAP0WZ97_LIQFO</name>
<dbReference type="InterPro" id="IPR004926">
    <property type="entry name" value="LEA_3a"/>
</dbReference>
<organism evidence="1 2">
    <name type="scientific">Liquidambar formosana</name>
    <name type="common">Formosan gum</name>
    <dbReference type="NCBI Taxonomy" id="63359"/>
    <lineage>
        <taxon>Eukaryota</taxon>
        <taxon>Viridiplantae</taxon>
        <taxon>Streptophyta</taxon>
        <taxon>Embryophyta</taxon>
        <taxon>Tracheophyta</taxon>
        <taxon>Spermatophyta</taxon>
        <taxon>Magnoliopsida</taxon>
        <taxon>eudicotyledons</taxon>
        <taxon>Gunneridae</taxon>
        <taxon>Pentapetalae</taxon>
        <taxon>Saxifragales</taxon>
        <taxon>Altingiaceae</taxon>
        <taxon>Liquidambar</taxon>
    </lineage>
</organism>
<accession>A0AAP0WZ97</accession>
<protein>
    <recommendedName>
        <fullName evidence="3">Late embryogenesis abundant protein</fullName>
    </recommendedName>
</protein>
<reference evidence="1 2" key="1">
    <citation type="journal article" date="2024" name="Plant J.">
        <title>Genome sequences and population genomics reveal climatic adaptation and genomic divergence between two closely related sweetgum species.</title>
        <authorList>
            <person name="Xu W.Q."/>
            <person name="Ren C.Q."/>
            <person name="Zhang X.Y."/>
            <person name="Comes H.P."/>
            <person name="Liu X.H."/>
            <person name="Li Y.G."/>
            <person name="Kettle C.J."/>
            <person name="Jalonen R."/>
            <person name="Gaisberger H."/>
            <person name="Ma Y.Z."/>
            <person name="Qiu Y.X."/>
        </authorList>
    </citation>
    <scope>NUCLEOTIDE SEQUENCE [LARGE SCALE GENOMIC DNA]</scope>
    <source>
        <strain evidence="1">Hangzhou</strain>
    </source>
</reference>
<dbReference type="Proteomes" id="UP001415857">
    <property type="component" value="Unassembled WGS sequence"/>
</dbReference>
<proteinExistence type="predicted"/>